<keyword evidence="6" id="KW-1185">Reference proteome</keyword>
<reference evidence="6" key="1">
    <citation type="submission" date="2016-11" db="EMBL/GenBank/DDBJ databases">
        <authorList>
            <person name="Varghese N."/>
            <person name="Submissions S."/>
        </authorList>
    </citation>
    <scope>NUCLEOTIDE SEQUENCE [LARGE SCALE GENOMIC DNA]</scope>
    <source>
        <strain evidence="6">DSM 19514</strain>
    </source>
</reference>
<dbReference type="EMBL" id="FQUL01000001">
    <property type="protein sequence ID" value="SHE28078.1"/>
    <property type="molecule type" value="Genomic_DNA"/>
</dbReference>
<dbReference type="GO" id="GO:0005524">
    <property type="term" value="F:ATP binding"/>
    <property type="evidence" value="ECO:0007669"/>
    <property type="project" value="UniProtKB-KW"/>
</dbReference>
<evidence type="ECO:0000313" key="6">
    <source>
        <dbReference type="Proteomes" id="UP000184295"/>
    </source>
</evidence>
<evidence type="ECO:0000259" key="4">
    <source>
        <dbReference type="PROSITE" id="PS50893"/>
    </source>
</evidence>
<dbReference type="PROSITE" id="PS50893">
    <property type="entry name" value="ABC_TRANSPORTER_2"/>
    <property type="match status" value="1"/>
</dbReference>
<evidence type="ECO:0000256" key="3">
    <source>
        <dbReference type="ARBA" id="ARBA00022840"/>
    </source>
</evidence>
<evidence type="ECO:0000256" key="1">
    <source>
        <dbReference type="ARBA" id="ARBA00022448"/>
    </source>
</evidence>
<dbReference type="InterPro" id="IPR051120">
    <property type="entry name" value="ABC_AA/LPS_Transport"/>
</dbReference>
<evidence type="ECO:0000256" key="2">
    <source>
        <dbReference type="ARBA" id="ARBA00022741"/>
    </source>
</evidence>
<dbReference type="GO" id="GO:0005886">
    <property type="term" value="C:plasma membrane"/>
    <property type="evidence" value="ECO:0007669"/>
    <property type="project" value="TreeGrafter"/>
</dbReference>
<gene>
    <name evidence="5" type="ORF">SAMN02745225_00149</name>
</gene>
<dbReference type="STRING" id="1121881.SAMN02745225_00149"/>
<dbReference type="RefSeq" id="WP_072787744.1">
    <property type="nucleotide sequence ID" value="NZ_FQUL01000001.1"/>
</dbReference>
<proteinExistence type="predicted"/>
<dbReference type="InterPro" id="IPR003593">
    <property type="entry name" value="AAA+_ATPase"/>
</dbReference>
<dbReference type="InterPro" id="IPR027417">
    <property type="entry name" value="P-loop_NTPase"/>
</dbReference>
<dbReference type="PANTHER" id="PTHR45772">
    <property type="entry name" value="CONSERVED COMPONENT OF ABC TRANSPORTER FOR NATURAL AMINO ACIDS-RELATED"/>
    <property type="match status" value="1"/>
</dbReference>
<dbReference type="AlphaFoldDB" id="A0A1M4S7C2"/>
<organism evidence="5 6">
    <name type="scientific">Ferrithrix thermotolerans DSM 19514</name>
    <dbReference type="NCBI Taxonomy" id="1121881"/>
    <lineage>
        <taxon>Bacteria</taxon>
        <taxon>Bacillati</taxon>
        <taxon>Actinomycetota</taxon>
        <taxon>Acidimicrobiia</taxon>
        <taxon>Acidimicrobiales</taxon>
        <taxon>Acidimicrobiaceae</taxon>
        <taxon>Ferrithrix</taxon>
    </lineage>
</organism>
<dbReference type="GO" id="GO:0016887">
    <property type="term" value="F:ATP hydrolysis activity"/>
    <property type="evidence" value="ECO:0007669"/>
    <property type="project" value="InterPro"/>
</dbReference>
<dbReference type="Pfam" id="PF00005">
    <property type="entry name" value="ABC_tran"/>
    <property type="match status" value="1"/>
</dbReference>
<keyword evidence="3 5" id="KW-0067">ATP-binding</keyword>
<keyword evidence="1" id="KW-0813">Transport</keyword>
<keyword evidence="2" id="KW-0547">Nucleotide-binding</keyword>
<sequence>MAVNPFLEVVNLRCRFGGVDALRDVSFSLSKESITTVIGPNGAGKSTLLGCISGEFKPKKGKVFLENKEITGAKAWKVPALGIARTFQIPRVVSHLNTFDNVFLPIYAKSRGVGSKKMAAEKAAHMLELCGLIDQSDLEAKELSTAQTRRLELARAMGLNPRLLLLDEPLGGLSPTQVDETLELILKLRSLGITVVAVEHVVRAALEIADSAIFLSNGQLIGEGEPREVLAREDIVEMYLGGRFLRRGQF</sequence>
<feature type="domain" description="ABC transporter" evidence="4">
    <location>
        <begin position="7"/>
        <end position="242"/>
    </location>
</feature>
<dbReference type="Proteomes" id="UP000184295">
    <property type="component" value="Unassembled WGS sequence"/>
</dbReference>
<protein>
    <submittedName>
        <fullName evidence="5">Branched-chain amino acid transport system ATP-binding protein</fullName>
    </submittedName>
</protein>
<evidence type="ECO:0000313" key="5">
    <source>
        <dbReference type="EMBL" id="SHE28078.1"/>
    </source>
</evidence>
<dbReference type="SMART" id="SM00382">
    <property type="entry name" value="AAA"/>
    <property type="match status" value="1"/>
</dbReference>
<dbReference type="InterPro" id="IPR003439">
    <property type="entry name" value="ABC_transporter-like_ATP-bd"/>
</dbReference>
<accession>A0A1M4S7C2</accession>
<dbReference type="OrthoDB" id="9805514at2"/>
<dbReference type="Gene3D" id="3.40.50.300">
    <property type="entry name" value="P-loop containing nucleotide triphosphate hydrolases"/>
    <property type="match status" value="1"/>
</dbReference>
<dbReference type="SUPFAM" id="SSF52540">
    <property type="entry name" value="P-loop containing nucleoside triphosphate hydrolases"/>
    <property type="match status" value="1"/>
</dbReference>
<name>A0A1M4S7C2_9ACTN</name>